<dbReference type="Pfam" id="PF13359">
    <property type="entry name" value="DDE_Tnp_4"/>
    <property type="match status" value="1"/>
</dbReference>
<keyword evidence="4" id="KW-0540">Nuclease</keyword>
<evidence type="ECO:0000313" key="10">
    <source>
        <dbReference type="Proteomes" id="UP000285326"/>
    </source>
</evidence>
<dbReference type="AlphaFoldDB" id="A0A420IVE9"/>
<organism evidence="9 10">
    <name type="scientific">Golovinomyces cichoracearum</name>
    <dbReference type="NCBI Taxonomy" id="62708"/>
    <lineage>
        <taxon>Eukaryota</taxon>
        <taxon>Fungi</taxon>
        <taxon>Dikarya</taxon>
        <taxon>Ascomycota</taxon>
        <taxon>Pezizomycotina</taxon>
        <taxon>Leotiomycetes</taxon>
        <taxon>Erysiphales</taxon>
        <taxon>Erysiphaceae</taxon>
        <taxon>Golovinomyces</taxon>
    </lineage>
</organism>
<dbReference type="GO" id="GO:0046872">
    <property type="term" value="F:metal ion binding"/>
    <property type="evidence" value="ECO:0007669"/>
    <property type="project" value="UniProtKB-KW"/>
</dbReference>
<dbReference type="InterPro" id="IPR045249">
    <property type="entry name" value="HARBI1-like"/>
</dbReference>
<keyword evidence="6" id="KW-0378">Hydrolase</keyword>
<accession>A0A420IVE9</accession>
<evidence type="ECO:0000256" key="3">
    <source>
        <dbReference type="ARBA" id="ARBA00006958"/>
    </source>
</evidence>
<evidence type="ECO:0000256" key="2">
    <source>
        <dbReference type="ARBA" id="ARBA00004123"/>
    </source>
</evidence>
<evidence type="ECO:0000256" key="6">
    <source>
        <dbReference type="ARBA" id="ARBA00022801"/>
    </source>
</evidence>
<feature type="domain" description="DDE Tnp4" evidence="8">
    <location>
        <begin position="178"/>
        <end position="266"/>
    </location>
</feature>
<dbReference type="PANTHER" id="PTHR22930">
    <property type="match status" value="1"/>
</dbReference>
<dbReference type="EMBL" id="MCBS01021106">
    <property type="protein sequence ID" value="RKF78495.1"/>
    <property type="molecule type" value="Genomic_DNA"/>
</dbReference>
<evidence type="ECO:0000256" key="7">
    <source>
        <dbReference type="ARBA" id="ARBA00023242"/>
    </source>
</evidence>
<keyword evidence="5" id="KW-0479">Metal-binding</keyword>
<dbReference type="GO" id="GO:0005634">
    <property type="term" value="C:nucleus"/>
    <property type="evidence" value="ECO:0007669"/>
    <property type="project" value="UniProtKB-SubCell"/>
</dbReference>
<evidence type="ECO:0000259" key="8">
    <source>
        <dbReference type="Pfam" id="PF13359"/>
    </source>
</evidence>
<comment type="cofactor">
    <cofactor evidence="1">
        <name>a divalent metal cation</name>
        <dbReference type="ChEBI" id="CHEBI:60240"/>
    </cofactor>
</comment>
<evidence type="ECO:0000256" key="5">
    <source>
        <dbReference type="ARBA" id="ARBA00022723"/>
    </source>
</evidence>
<dbReference type="GO" id="GO:0004518">
    <property type="term" value="F:nuclease activity"/>
    <property type="evidence" value="ECO:0007669"/>
    <property type="project" value="UniProtKB-KW"/>
</dbReference>
<name>A0A420IVE9_9PEZI</name>
<evidence type="ECO:0000256" key="4">
    <source>
        <dbReference type="ARBA" id="ARBA00022722"/>
    </source>
</evidence>
<reference evidence="9 10" key="1">
    <citation type="journal article" date="2018" name="BMC Genomics">
        <title>Comparative genome analyses reveal sequence features reflecting distinct modes of host-adaptation between dicot and monocot powdery mildew.</title>
        <authorList>
            <person name="Wu Y."/>
            <person name="Ma X."/>
            <person name="Pan Z."/>
            <person name="Kale S.D."/>
            <person name="Song Y."/>
            <person name="King H."/>
            <person name="Zhang Q."/>
            <person name="Presley C."/>
            <person name="Deng X."/>
            <person name="Wei C.I."/>
            <person name="Xiao S."/>
        </authorList>
    </citation>
    <scope>NUCLEOTIDE SEQUENCE [LARGE SCALE GENOMIC DNA]</scope>
    <source>
        <strain evidence="9">UMSG1</strain>
    </source>
</reference>
<evidence type="ECO:0000313" key="9">
    <source>
        <dbReference type="EMBL" id="RKF78495.1"/>
    </source>
</evidence>
<comment type="similarity">
    <text evidence="3">Belongs to the HARBI1 family.</text>
</comment>
<gene>
    <name evidence="9" type="ORF">GcM1_211063</name>
</gene>
<dbReference type="InterPro" id="IPR027806">
    <property type="entry name" value="HARBI1_dom"/>
</dbReference>
<proteinExistence type="inferred from homology"/>
<evidence type="ECO:0000256" key="1">
    <source>
        <dbReference type="ARBA" id="ARBA00001968"/>
    </source>
</evidence>
<dbReference type="GO" id="GO:0016787">
    <property type="term" value="F:hydrolase activity"/>
    <property type="evidence" value="ECO:0007669"/>
    <property type="project" value="UniProtKB-KW"/>
</dbReference>
<comment type="caution">
    <text evidence="9">The sequence shown here is derived from an EMBL/GenBank/DDBJ whole genome shotgun (WGS) entry which is preliminary data.</text>
</comment>
<protein>
    <recommendedName>
        <fullName evidence="8">DDE Tnp4 domain-containing protein</fullName>
    </recommendedName>
</protein>
<dbReference type="PANTHER" id="PTHR22930:SF259">
    <property type="entry name" value="OS08G0106900 PROTEIN"/>
    <property type="match status" value="1"/>
</dbReference>
<sequence>MRQRLTMYPLAQNSINKQLFYAAVRCTALKRLRQLKEAARAVQKEKKRNLQCYHNRIPMYTNPHYASQKINLLLRGHLERFGIETQLTIIQFERLAVWLYENTTLRESGFLTLKANIYWELNIERVSAFFHQVLAAFLALVERSITMYKEEDNPVEAPQIRSEVGKMYPFFKDCVGAIDGTLVFVSVKDEDRKREGQEGAYHCRKGFLATNTFSCVDFNMNFKLVFPGWEGTAHDATVFNDARCQGIFRTPQGKFWLADAGYTQAEGYGGMVLAPYMSVRYPL</sequence>
<keyword evidence="7" id="KW-0539">Nucleus</keyword>
<comment type="subcellular location">
    <subcellularLocation>
        <location evidence="2">Nucleus</location>
    </subcellularLocation>
</comment>
<dbReference type="Proteomes" id="UP000285326">
    <property type="component" value="Unassembled WGS sequence"/>
</dbReference>